<feature type="domain" description="Trafficking protein particle complex subunit 13 N-terminal" evidence="2">
    <location>
        <begin position="17"/>
        <end position="185"/>
    </location>
</feature>
<evidence type="ECO:0000259" key="4">
    <source>
        <dbReference type="Pfam" id="PF23647"/>
    </source>
</evidence>
<evidence type="ECO:0008006" key="6">
    <source>
        <dbReference type="Google" id="ProtNLM"/>
    </source>
</evidence>
<dbReference type="Pfam" id="PF06159">
    <property type="entry name" value="TRAPPC13_N"/>
    <property type="match status" value="1"/>
</dbReference>
<evidence type="ECO:0000256" key="1">
    <source>
        <dbReference type="ARBA" id="ARBA00010785"/>
    </source>
</evidence>
<dbReference type="EMBL" id="HBIZ01007159">
    <property type="protein sequence ID" value="CAE0751526.1"/>
    <property type="molecule type" value="Transcribed_RNA"/>
</dbReference>
<gene>
    <name evidence="5" type="ORF">PCAR00345_LOCUS4111</name>
</gene>
<dbReference type="InterPro" id="IPR055427">
    <property type="entry name" value="TRAPPC13_N"/>
</dbReference>
<feature type="domain" description="Trafficking protein particle complex subunit 13 middle" evidence="4">
    <location>
        <begin position="189"/>
        <end position="240"/>
    </location>
</feature>
<evidence type="ECO:0000259" key="2">
    <source>
        <dbReference type="Pfam" id="PF06159"/>
    </source>
</evidence>
<proteinExistence type="inferred from homology"/>
<accession>A0A7S4ETP8</accession>
<dbReference type="InterPro" id="IPR055428">
    <property type="entry name" value="TRAPPC13_C"/>
</dbReference>
<dbReference type="AlphaFoldDB" id="A0A7S4ETP8"/>
<dbReference type="PANTHER" id="PTHR13134">
    <property type="entry name" value="TRAFFICKING PROTEIN PARTICLE COMPLEX SUBUNIT 13"/>
    <property type="match status" value="1"/>
</dbReference>
<dbReference type="InterPro" id="IPR010378">
    <property type="entry name" value="TRAPPC13"/>
</dbReference>
<evidence type="ECO:0000313" key="5">
    <source>
        <dbReference type="EMBL" id="CAE0751526.1"/>
    </source>
</evidence>
<protein>
    <recommendedName>
        <fullName evidence="6">Trafficking protein particle complex subunit 13</fullName>
    </recommendedName>
</protein>
<evidence type="ECO:0000259" key="3">
    <source>
        <dbReference type="Pfam" id="PF23643"/>
    </source>
</evidence>
<dbReference type="GO" id="GO:1990072">
    <property type="term" value="C:TRAPPIII protein complex"/>
    <property type="evidence" value="ECO:0007669"/>
    <property type="project" value="TreeGrafter"/>
</dbReference>
<dbReference type="InterPro" id="IPR055429">
    <property type="entry name" value="TRAPPC13_M"/>
</dbReference>
<dbReference type="PANTHER" id="PTHR13134:SF3">
    <property type="entry name" value="TRAFFICKING PROTEIN PARTICLE COMPLEX SUBUNIT 13"/>
    <property type="match status" value="1"/>
</dbReference>
<comment type="similarity">
    <text evidence="1">Belongs to the TRAPPC13 family.</text>
</comment>
<organism evidence="5">
    <name type="scientific">Chrysotila carterae</name>
    <name type="common">Marine alga</name>
    <name type="synonym">Syracosphaera carterae</name>
    <dbReference type="NCBI Taxonomy" id="13221"/>
    <lineage>
        <taxon>Eukaryota</taxon>
        <taxon>Haptista</taxon>
        <taxon>Haptophyta</taxon>
        <taxon>Prymnesiophyceae</taxon>
        <taxon>Isochrysidales</taxon>
        <taxon>Isochrysidaceae</taxon>
        <taxon>Chrysotila</taxon>
    </lineage>
</organism>
<dbReference type="Pfam" id="PF23643">
    <property type="entry name" value="TRAPPC13_C"/>
    <property type="match status" value="1"/>
</dbReference>
<reference evidence="5" key="1">
    <citation type="submission" date="2021-01" db="EMBL/GenBank/DDBJ databases">
        <authorList>
            <person name="Corre E."/>
            <person name="Pelletier E."/>
            <person name="Niang G."/>
            <person name="Scheremetjew M."/>
            <person name="Finn R."/>
            <person name="Kale V."/>
            <person name="Holt S."/>
            <person name="Cochrane G."/>
            <person name="Meng A."/>
            <person name="Brown T."/>
            <person name="Cohen L."/>
        </authorList>
    </citation>
    <scope>NUCLEOTIDE SEQUENCE</scope>
    <source>
        <strain evidence="5">CCMP645</strain>
    </source>
</reference>
<dbReference type="Pfam" id="PF23647">
    <property type="entry name" value="TRAPPC13_M"/>
    <property type="match status" value="2"/>
</dbReference>
<feature type="domain" description="Trafficking protein particle complex subunit 13 C-terminal" evidence="3">
    <location>
        <begin position="352"/>
        <end position="449"/>
    </location>
</feature>
<feature type="domain" description="Trafficking protein particle complex subunit 13 middle" evidence="4">
    <location>
        <begin position="276"/>
        <end position="337"/>
    </location>
</feature>
<name>A0A7S4ETP8_CHRCT</name>
<sequence>MAAAPPRVADAAAENPVSLKVMRLCKPIFGFSLPVPFSSLQGDAPKEHNGSTDMLQQADDGDLSPDLEHIGCAITGALMLPQSFGDIFLGETFSCYVSLTNISSAELCQMGLKVEVQTQLQRETLSDSSLPENGSVARFAPQETLDRIIRYELKDLGIHILICSALYSDSLGERKYFRKFFKFQVQNPLSMKSKTHSLHAKNEILVETQLQNATQRPLFLESVAFLPTEHFEAEPLTDFDAAAVEPAPIGRGPDARARSVEAAAKAARCPPVGLPNFGHMAYLKPGDTQQHMYRLKGKQSPAQLRLVGALGRMEVVWKAQMGESGHLQSNTVQRKLPHTTARALEVHVVSAPQRVAVETPFEIVCSVCNGSAKDRRVGLRFDARLERTNGIVCDGISGRDLGVLKAHSMKQATLRLVALEPGIHKLVGIELVDSISNEVFEVGELTDVLAV</sequence>